<gene>
    <name evidence="1" type="ORF">GCM10023176_61920</name>
</gene>
<sequence>MPSRFFRRRWDESRGDEFDGWGHSVWYFEVGEDGWPVRQIEAYDNGPVLRYGPGHEEDQYGGLGQASLDDPDEDWNRYMIVRDAFERVWDSAGV</sequence>
<keyword evidence="2" id="KW-1185">Reference proteome</keyword>
<evidence type="ECO:0000313" key="2">
    <source>
        <dbReference type="Proteomes" id="UP001500307"/>
    </source>
</evidence>
<dbReference type="RefSeq" id="WP_346125497.1">
    <property type="nucleotide sequence ID" value="NZ_BAABGU010000080.1"/>
</dbReference>
<dbReference type="Proteomes" id="UP001500307">
    <property type="component" value="Unassembled WGS sequence"/>
</dbReference>
<evidence type="ECO:0000313" key="1">
    <source>
        <dbReference type="EMBL" id="GAA4581259.1"/>
    </source>
</evidence>
<proteinExistence type="predicted"/>
<reference evidence="2" key="1">
    <citation type="journal article" date="2019" name="Int. J. Syst. Evol. Microbiol.">
        <title>The Global Catalogue of Microorganisms (GCM) 10K type strain sequencing project: providing services to taxonomists for standard genome sequencing and annotation.</title>
        <authorList>
            <consortium name="The Broad Institute Genomics Platform"/>
            <consortium name="The Broad Institute Genome Sequencing Center for Infectious Disease"/>
            <person name="Wu L."/>
            <person name="Ma J."/>
        </authorList>
    </citation>
    <scope>NUCLEOTIDE SEQUENCE [LARGE SCALE GENOMIC DNA]</scope>
    <source>
        <strain evidence="2">JCM 3175</strain>
    </source>
</reference>
<organism evidence="1 2">
    <name type="scientific">Micromonospora coerulea</name>
    <dbReference type="NCBI Taxonomy" id="47856"/>
    <lineage>
        <taxon>Bacteria</taxon>
        <taxon>Bacillati</taxon>
        <taxon>Actinomycetota</taxon>
        <taxon>Actinomycetes</taxon>
        <taxon>Micromonosporales</taxon>
        <taxon>Micromonosporaceae</taxon>
        <taxon>Micromonospora</taxon>
    </lineage>
</organism>
<name>A0ABP8T453_9ACTN</name>
<comment type="caution">
    <text evidence="1">The sequence shown here is derived from an EMBL/GenBank/DDBJ whole genome shotgun (WGS) entry which is preliminary data.</text>
</comment>
<dbReference type="EMBL" id="BAABGU010000080">
    <property type="protein sequence ID" value="GAA4581259.1"/>
    <property type="molecule type" value="Genomic_DNA"/>
</dbReference>
<accession>A0ABP8T453</accession>
<protein>
    <submittedName>
        <fullName evidence="1">Uncharacterized protein</fullName>
    </submittedName>
</protein>